<evidence type="ECO:0000256" key="12">
    <source>
        <dbReference type="PIRNR" id="PIRNR015601"/>
    </source>
</evidence>
<evidence type="ECO:0000256" key="5">
    <source>
        <dbReference type="ARBA" id="ARBA00022490"/>
    </source>
</evidence>
<dbReference type="GO" id="GO:0005737">
    <property type="term" value="C:cytoplasm"/>
    <property type="evidence" value="ECO:0007669"/>
    <property type="project" value="UniProtKB-SubCell"/>
</dbReference>
<dbReference type="Proteomes" id="UP000245380">
    <property type="component" value="Unassembled WGS sequence"/>
</dbReference>
<comment type="subcellular location">
    <subcellularLocation>
        <location evidence="1 12">Cytoplasm</location>
    </subcellularLocation>
</comment>
<accession>A0A2U3D7A1</accession>
<proteinExistence type="inferred from homology"/>
<feature type="domain" description="Ribosomal RNA small subunit methyltransferase E methyltransferase" evidence="13">
    <location>
        <begin position="74"/>
        <end position="244"/>
    </location>
</feature>
<dbReference type="InterPro" id="IPR046887">
    <property type="entry name" value="RsmE_PUA-like"/>
</dbReference>
<keyword evidence="16" id="KW-1185">Reference proteome</keyword>
<reference evidence="15 16" key="1">
    <citation type="submission" date="2016-11" db="EMBL/GenBank/DDBJ databases">
        <title>Comparative genomics of Acidibacillus ferroxidans species.</title>
        <authorList>
            <person name="Oliveira G."/>
            <person name="Nunes G."/>
            <person name="Oliveira R."/>
            <person name="Araujo F."/>
            <person name="Salim A."/>
            <person name="Scholte L."/>
            <person name="Morais D."/>
            <person name="Nancucheo I."/>
            <person name="Johnson D.B."/>
            <person name="Grail B."/>
            <person name="Bittencourt J."/>
            <person name="Valadares R."/>
        </authorList>
    </citation>
    <scope>NUCLEOTIDE SEQUENCE [LARGE SCALE GENOMIC DNA]</scope>
    <source>
        <strain evidence="15 16">Y002</strain>
    </source>
</reference>
<comment type="similarity">
    <text evidence="2 12">Belongs to the RNA methyltransferase RsmE family.</text>
</comment>
<dbReference type="GO" id="GO:0070475">
    <property type="term" value="P:rRNA base methylation"/>
    <property type="evidence" value="ECO:0007669"/>
    <property type="project" value="TreeGrafter"/>
</dbReference>
<keyword evidence="6 12" id="KW-0698">rRNA processing</keyword>
<comment type="caution">
    <text evidence="15">The sequence shown here is derived from an EMBL/GenBank/DDBJ whole genome shotgun (WGS) entry which is preliminary data.</text>
</comment>
<dbReference type="EC" id="2.1.1.193" evidence="3 12"/>
<protein>
    <recommendedName>
        <fullName evidence="4 12">Ribosomal RNA small subunit methyltransferase E</fullName>
        <ecNumber evidence="3 12">2.1.1.193</ecNumber>
    </recommendedName>
</protein>
<comment type="function">
    <text evidence="10 12">Specifically methylates the N3 position of the uracil ring of uridine 1498 (m3U1498) in 16S rRNA. Acts on the fully assembled 30S ribosomal subunit.</text>
</comment>
<evidence type="ECO:0000259" key="13">
    <source>
        <dbReference type="Pfam" id="PF04452"/>
    </source>
</evidence>
<evidence type="ECO:0000313" key="16">
    <source>
        <dbReference type="Proteomes" id="UP000245380"/>
    </source>
</evidence>
<dbReference type="InterPro" id="IPR029026">
    <property type="entry name" value="tRNA_m1G_MTases_N"/>
</dbReference>
<keyword evidence="5 12" id="KW-0963">Cytoplasm</keyword>
<dbReference type="PANTHER" id="PTHR30027:SF3">
    <property type="entry name" value="16S RRNA (URACIL(1498)-N(3))-METHYLTRANSFERASE"/>
    <property type="match status" value="1"/>
</dbReference>
<evidence type="ECO:0000313" key="15">
    <source>
        <dbReference type="EMBL" id="PWI57170.1"/>
    </source>
</evidence>
<evidence type="ECO:0000256" key="10">
    <source>
        <dbReference type="ARBA" id="ARBA00025699"/>
    </source>
</evidence>
<comment type="catalytic activity">
    <reaction evidence="11 12">
        <text>uridine(1498) in 16S rRNA + S-adenosyl-L-methionine = N(3)-methyluridine(1498) in 16S rRNA + S-adenosyl-L-homocysteine + H(+)</text>
        <dbReference type="Rhea" id="RHEA:42920"/>
        <dbReference type="Rhea" id="RHEA-COMP:10283"/>
        <dbReference type="Rhea" id="RHEA-COMP:10284"/>
        <dbReference type="ChEBI" id="CHEBI:15378"/>
        <dbReference type="ChEBI" id="CHEBI:57856"/>
        <dbReference type="ChEBI" id="CHEBI:59789"/>
        <dbReference type="ChEBI" id="CHEBI:65315"/>
        <dbReference type="ChEBI" id="CHEBI:74502"/>
        <dbReference type="EC" id="2.1.1.193"/>
    </reaction>
</comment>
<dbReference type="RefSeq" id="WP_181363039.1">
    <property type="nucleotide sequence ID" value="NZ_MPDK01000017.1"/>
</dbReference>
<dbReference type="EMBL" id="MPDK01000017">
    <property type="protein sequence ID" value="PWI57170.1"/>
    <property type="molecule type" value="Genomic_DNA"/>
</dbReference>
<dbReference type="Gene3D" id="3.40.1280.10">
    <property type="match status" value="1"/>
</dbReference>
<organism evidence="15 16">
    <name type="scientific">Sulfoacidibacillus thermotolerans</name>
    <name type="common">Acidibacillus sulfuroxidans</name>
    <dbReference type="NCBI Taxonomy" id="1765684"/>
    <lineage>
        <taxon>Bacteria</taxon>
        <taxon>Bacillati</taxon>
        <taxon>Bacillota</taxon>
        <taxon>Bacilli</taxon>
        <taxon>Bacillales</taxon>
        <taxon>Alicyclobacillaceae</taxon>
        <taxon>Sulfoacidibacillus</taxon>
    </lineage>
</organism>
<sequence length="254" mass="28611">MQRYFISDDVTEHLGHVSITGDDVHHIAHVMRMMPGMYVEVGYRGVVYQAQITEMLTDRVMVKLMQPVQLQDPSVKLTLYQALPKGDKIDLVIRQACEIGVSRIVIFEGERSVAKVVTEKRDARLLRWRKIAKEAAEQAKRAKVPDVFFVPEITDIFIDGKPEWLLVPYELQEERLPTLKSVLKTHVHAKEQFEVSAIGFVIGPEGGFSSAEISWLHAQGGHLLTLGPRILRTETAGIVVATIVLYELNQMGVT</sequence>
<evidence type="ECO:0000256" key="8">
    <source>
        <dbReference type="ARBA" id="ARBA00022679"/>
    </source>
</evidence>
<dbReference type="Gene3D" id="2.40.240.20">
    <property type="entry name" value="Hypothetical PUA domain-like, domain 1"/>
    <property type="match status" value="1"/>
</dbReference>
<gene>
    <name evidence="15" type="ORF">BM613_09885</name>
</gene>
<dbReference type="Pfam" id="PF04452">
    <property type="entry name" value="Methyltrans_RNA"/>
    <property type="match status" value="1"/>
</dbReference>
<evidence type="ECO:0000256" key="7">
    <source>
        <dbReference type="ARBA" id="ARBA00022603"/>
    </source>
</evidence>
<evidence type="ECO:0000256" key="1">
    <source>
        <dbReference type="ARBA" id="ARBA00004496"/>
    </source>
</evidence>
<feature type="domain" description="Ribosomal RNA small subunit methyltransferase E PUA-like" evidence="14">
    <location>
        <begin position="19"/>
        <end position="55"/>
    </location>
</feature>
<dbReference type="PANTHER" id="PTHR30027">
    <property type="entry name" value="RIBOSOMAL RNA SMALL SUBUNIT METHYLTRANSFERASE E"/>
    <property type="match status" value="1"/>
</dbReference>
<evidence type="ECO:0000256" key="2">
    <source>
        <dbReference type="ARBA" id="ARBA00005528"/>
    </source>
</evidence>
<dbReference type="SUPFAM" id="SSF88697">
    <property type="entry name" value="PUA domain-like"/>
    <property type="match status" value="1"/>
</dbReference>
<keyword evidence="9 12" id="KW-0949">S-adenosyl-L-methionine</keyword>
<evidence type="ECO:0000256" key="3">
    <source>
        <dbReference type="ARBA" id="ARBA00012328"/>
    </source>
</evidence>
<dbReference type="AlphaFoldDB" id="A0A2U3D7A1"/>
<dbReference type="Pfam" id="PF20260">
    <property type="entry name" value="PUA_4"/>
    <property type="match status" value="1"/>
</dbReference>
<dbReference type="PIRSF" id="PIRSF015601">
    <property type="entry name" value="MTase_slr0722"/>
    <property type="match status" value="1"/>
</dbReference>
<evidence type="ECO:0000256" key="9">
    <source>
        <dbReference type="ARBA" id="ARBA00022691"/>
    </source>
</evidence>
<evidence type="ECO:0000256" key="11">
    <source>
        <dbReference type="ARBA" id="ARBA00047944"/>
    </source>
</evidence>
<dbReference type="GO" id="GO:0070042">
    <property type="term" value="F:rRNA (uridine-N3-)-methyltransferase activity"/>
    <property type="evidence" value="ECO:0007669"/>
    <property type="project" value="TreeGrafter"/>
</dbReference>
<keyword evidence="7 12" id="KW-0489">Methyltransferase</keyword>
<dbReference type="InterPro" id="IPR006700">
    <property type="entry name" value="RsmE"/>
</dbReference>
<evidence type="ECO:0000256" key="6">
    <source>
        <dbReference type="ARBA" id="ARBA00022552"/>
    </source>
</evidence>
<evidence type="ECO:0000259" key="14">
    <source>
        <dbReference type="Pfam" id="PF20260"/>
    </source>
</evidence>
<dbReference type="SUPFAM" id="SSF75217">
    <property type="entry name" value="alpha/beta knot"/>
    <property type="match status" value="1"/>
</dbReference>
<dbReference type="InterPro" id="IPR015947">
    <property type="entry name" value="PUA-like_sf"/>
</dbReference>
<dbReference type="InterPro" id="IPR046886">
    <property type="entry name" value="RsmE_MTase_dom"/>
</dbReference>
<dbReference type="InterPro" id="IPR029028">
    <property type="entry name" value="Alpha/beta_knot_MTases"/>
</dbReference>
<keyword evidence="8 12" id="KW-0808">Transferase</keyword>
<name>A0A2U3D7A1_SULT2</name>
<dbReference type="NCBIfam" id="TIGR00046">
    <property type="entry name" value="RsmE family RNA methyltransferase"/>
    <property type="match status" value="1"/>
</dbReference>
<evidence type="ECO:0000256" key="4">
    <source>
        <dbReference type="ARBA" id="ARBA00013673"/>
    </source>
</evidence>
<dbReference type="CDD" id="cd18084">
    <property type="entry name" value="RsmE-like"/>
    <property type="match status" value="1"/>
</dbReference>